<evidence type="ECO:0000313" key="3">
    <source>
        <dbReference type="EMBL" id="MPM04897.1"/>
    </source>
</evidence>
<reference evidence="3" key="1">
    <citation type="submission" date="2019-08" db="EMBL/GenBank/DDBJ databases">
        <authorList>
            <person name="Kucharzyk K."/>
            <person name="Murdoch R.W."/>
            <person name="Higgins S."/>
            <person name="Loffler F."/>
        </authorList>
    </citation>
    <scope>NUCLEOTIDE SEQUENCE</scope>
</reference>
<feature type="coiled-coil region" evidence="1">
    <location>
        <begin position="180"/>
        <end position="277"/>
    </location>
</feature>
<keyword evidence="2" id="KW-0472">Membrane</keyword>
<keyword evidence="2" id="KW-0812">Transmembrane</keyword>
<evidence type="ECO:0000256" key="1">
    <source>
        <dbReference type="SAM" id="Coils"/>
    </source>
</evidence>
<keyword evidence="1" id="KW-0175">Coiled coil</keyword>
<keyword evidence="2" id="KW-1133">Transmembrane helix</keyword>
<dbReference type="AlphaFoldDB" id="A0A644WMR2"/>
<name>A0A644WMR2_9ZZZZ</name>
<dbReference type="InterPro" id="IPR027417">
    <property type="entry name" value="P-loop_NTPase"/>
</dbReference>
<evidence type="ECO:0000256" key="2">
    <source>
        <dbReference type="SAM" id="Phobius"/>
    </source>
</evidence>
<proteinExistence type="predicted"/>
<dbReference type="EMBL" id="VSSQ01001080">
    <property type="protein sequence ID" value="MPM04897.1"/>
    <property type="molecule type" value="Genomic_DNA"/>
</dbReference>
<sequence length="485" mass="53237">MRGSRFVILNEVKDLAVGFPETSPDPPPPGTRSGENQAVWMTGKEASPVSFPSPAEISEISWPIPGDSSIIDKSSVHFGASPAPEGGQAGTAGRIAMQLQLWSDMNWRLILTLIVVSGILAYLGDVLGMRIGKKRISLFGLRPRDTSRLITAITGMFISIAILITMTVISENVRTALFSMKFIQGQLQSLTRDLQESRSESQLMALNLLDSEKRLKEQEEKLLSVQKELATAQPLLEEIRQSLDTTQKERDQLEEEKKALAASVEELKTEAEELRKGLIQIRSGRIAVFAKEILGQMAVEPMSGRSEAEQIFQDLRRQAEYVIAARTGLSPSEIVLAADIEKEMESIAACTEQQGRKFVRTVAVANAVFGEDIRITYEVSDSVLVYRKGEVLYVQAVDPGTVGENAEAELHLILRMVNRKAVQDSIKPDPATGKVGALDATEFFDAVDTIRKAEGKLTVEISAAEDIYTEGPVRVAISIRPAEEQ</sequence>
<dbReference type="InterPro" id="IPR021435">
    <property type="entry name" value="DUF3084"/>
</dbReference>
<dbReference type="Pfam" id="PF11283">
    <property type="entry name" value="DUF3084"/>
    <property type="match status" value="1"/>
</dbReference>
<comment type="caution">
    <text evidence="3">The sequence shown here is derived from an EMBL/GenBank/DDBJ whole genome shotgun (WGS) entry which is preliminary data.</text>
</comment>
<feature type="transmembrane region" description="Helical" evidence="2">
    <location>
        <begin position="107"/>
        <end position="128"/>
    </location>
</feature>
<evidence type="ECO:0008006" key="4">
    <source>
        <dbReference type="Google" id="ProtNLM"/>
    </source>
</evidence>
<feature type="transmembrane region" description="Helical" evidence="2">
    <location>
        <begin position="149"/>
        <end position="169"/>
    </location>
</feature>
<accession>A0A644WMR2</accession>
<gene>
    <name evidence="3" type="ORF">SDC9_51178</name>
</gene>
<dbReference type="Gene3D" id="3.40.50.300">
    <property type="entry name" value="P-loop containing nucleotide triphosphate hydrolases"/>
    <property type="match status" value="1"/>
</dbReference>
<organism evidence="3">
    <name type="scientific">bioreactor metagenome</name>
    <dbReference type="NCBI Taxonomy" id="1076179"/>
    <lineage>
        <taxon>unclassified sequences</taxon>
        <taxon>metagenomes</taxon>
        <taxon>ecological metagenomes</taxon>
    </lineage>
</organism>
<protein>
    <recommendedName>
        <fullName evidence="4">DUF3084 domain-containing protein</fullName>
    </recommendedName>
</protein>